<protein>
    <submittedName>
        <fullName evidence="1">Uncharacterized protein TCIL3000_9_5580</fullName>
    </submittedName>
</protein>
<dbReference type="EMBL" id="HE575322">
    <property type="protein sequence ID" value="CCC93150.1"/>
    <property type="molecule type" value="Genomic_DNA"/>
</dbReference>
<dbReference type="VEuPathDB" id="TriTrypDB:TcIL3000_9_5580"/>
<accession>G0UUT6</accession>
<proteinExistence type="predicted"/>
<organism evidence="1">
    <name type="scientific">Trypanosoma congolense (strain IL3000)</name>
    <dbReference type="NCBI Taxonomy" id="1068625"/>
    <lineage>
        <taxon>Eukaryota</taxon>
        <taxon>Discoba</taxon>
        <taxon>Euglenozoa</taxon>
        <taxon>Kinetoplastea</taxon>
        <taxon>Metakinetoplastina</taxon>
        <taxon>Trypanosomatida</taxon>
        <taxon>Trypanosomatidae</taxon>
        <taxon>Trypanosoma</taxon>
        <taxon>Nannomonas</taxon>
    </lineage>
</organism>
<name>G0UUT6_TRYCI</name>
<reference evidence="1" key="1">
    <citation type="journal article" date="2012" name="Proc. Natl. Acad. Sci. U.S.A.">
        <title>Antigenic diversity is generated by distinct evolutionary mechanisms in African trypanosome species.</title>
        <authorList>
            <person name="Jackson A.P."/>
            <person name="Berry A."/>
            <person name="Aslett M."/>
            <person name="Allison H.C."/>
            <person name="Burton P."/>
            <person name="Vavrova-Anderson J."/>
            <person name="Brown R."/>
            <person name="Browne H."/>
            <person name="Corton N."/>
            <person name="Hauser H."/>
            <person name="Gamble J."/>
            <person name="Gilderthorp R."/>
            <person name="Marcello L."/>
            <person name="McQuillan J."/>
            <person name="Otto T.D."/>
            <person name="Quail M.A."/>
            <person name="Sanders M.J."/>
            <person name="van Tonder A."/>
            <person name="Ginger M.L."/>
            <person name="Field M.C."/>
            <person name="Barry J.D."/>
            <person name="Hertz-Fowler C."/>
            <person name="Berriman M."/>
        </authorList>
    </citation>
    <scope>NUCLEOTIDE SEQUENCE</scope>
    <source>
        <strain evidence="1">IL3000</strain>
    </source>
</reference>
<sequence>MSREQPVRSRKWNEKSHFTTHPRHEKVQHLFTQDTGQQHTAWKMCALYVHTKVTQAPLTASPKKGNLNLTSHYGRLLWSLVDEQWRRRNAAVTWHLRHEHLVPTGSYTRGQPKLARWLRGMACNRIHHPCSVPIALPWCFGLGKGDNGRFR</sequence>
<dbReference type="AlphaFoldDB" id="G0UUT6"/>
<evidence type="ECO:0000313" key="1">
    <source>
        <dbReference type="EMBL" id="CCC93150.1"/>
    </source>
</evidence>
<gene>
    <name evidence="1" type="ORF">TCIL3000_9_5580</name>
</gene>